<dbReference type="EMBL" id="JAUJYO010000010">
    <property type="protein sequence ID" value="KAK1307352.1"/>
    <property type="molecule type" value="Genomic_DNA"/>
</dbReference>
<evidence type="ECO:0008006" key="4">
    <source>
        <dbReference type="Google" id="ProtNLM"/>
    </source>
</evidence>
<reference evidence="2" key="2">
    <citation type="submission" date="2023-06" db="EMBL/GenBank/DDBJ databases">
        <authorList>
            <person name="Ma L."/>
            <person name="Liu K.-W."/>
            <person name="Li Z."/>
            <person name="Hsiao Y.-Y."/>
            <person name="Qi Y."/>
            <person name="Fu T."/>
            <person name="Tang G."/>
            <person name="Zhang D."/>
            <person name="Sun W.-H."/>
            <person name="Liu D.-K."/>
            <person name="Li Y."/>
            <person name="Chen G.-Z."/>
            <person name="Liu X.-D."/>
            <person name="Liao X.-Y."/>
            <person name="Jiang Y.-T."/>
            <person name="Yu X."/>
            <person name="Hao Y."/>
            <person name="Huang J."/>
            <person name="Zhao X.-W."/>
            <person name="Ke S."/>
            <person name="Chen Y.-Y."/>
            <person name="Wu W.-L."/>
            <person name="Hsu J.-L."/>
            <person name="Lin Y.-F."/>
            <person name="Huang M.-D."/>
            <person name="Li C.-Y."/>
            <person name="Huang L."/>
            <person name="Wang Z.-W."/>
            <person name="Zhao X."/>
            <person name="Zhong W.-Y."/>
            <person name="Peng D.-H."/>
            <person name="Ahmad S."/>
            <person name="Lan S."/>
            <person name="Zhang J.-S."/>
            <person name="Tsai W.-C."/>
            <person name="Van De Peer Y."/>
            <person name="Liu Z.-J."/>
        </authorList>
    </citation>
    <scope>NUCLEOTIDE SEQUENCE</scope>
    <source>
        <strain evidence="2">CP</strain>
        <tissue evidence="2">Leaves</tissue>
    </source>
</reference>
<proteinExistence type="predicted"/>
<feature type="transmembrane region" description="Helical" evidence="1">
    <location>
        <begin position="112"/>
        <end position="135"/>
    </location>
</feature>
<feature type="transmembrane region" description="Helical" evidence="1">
    <location>
        <begin position="190"/>
        <end position="211"/>
    </location>
</feature>
<feature type="transmembrane region" description="Helical" evidence="1">
    <location>
        <begin position="147"/>
        <end position="170"/>
    </location>
</feature>
<dbReference type="PANTHER" id="PTHR33918">
    <property type="entry name" value="OS01G0704200 PROTEIN"/>
    <property type="match status" value="1"/>
</dbReference>
<keyword evidence="1" id="KW-0472">Membrane</keyword>
<gene>
    <name evidence="2" type="ORF">QJS10_CPA10g00878</name>
</gene>
<feature type="transmembrane region" description="Helical" evidence="1">
    <location>
        <begin position="223"/>
        <end position="242"/>
    </location>
</feature>
<keyword evidence="3" id="KW-1185">Reference proteome</keyword>
<evidence type="ECO:0000313" key="2">
    <source>
        <dbReference type="EMBL" id="KAK1307352.1"/>
    </source>
</evidence>
<protein>
    <recommendedName>
        <fullName evidence="4">Transmembrane protein</fullName>
    </recommendedName>
</protein>
<accession>A0AAV9E2J7</accession>
<name>A0AAV9E2J7_ACOCL</name>
<dbReference type="AlphaFoldDB" id="A0AAV9E2J7"/>
<keyword evidence="1" id="KW-1133">Transmembrane helix</keyword>
<dbReference type="Proteomes" id="UP001180020">
    <property type="component" value="Unassembled WGS sequence"/>
</dbReference>
<keyword evidence="1" id="KW-0812">Transmembrane</keyword>
<evidence type="ECO:0000313" key="3">
    <source>
        <dbReference type="Proteomes" id="UP001180020"/>
    </source>
</evidence>
<sequence length="328" mass="36352">MASLYWLPPAITKHAIPPIRFGNLNLRQVSSQPHPMYPCFRFKSPSVLCTKLSVWEPSLPYAPAENDNSLVKGTNIFESIKSQDTSDPSLPAEDDDSINIKDNLSQLQQLKWPMWILGPLVLLVTGVVPTLWLPLSSTFLGPNIAGLLSLVGLDCIFNMGATLFLLMADACARHPNKAEGHNNSQAPLKYMLWNISACIVGFVVPMVMLLASNKGALQPPLPFISFSVLLGPYLLLLAVQMLTEMLTWHWGSPVWLVTPVVYEAYRVLQLMRGLRLGAEVGAPIWAVEAIRGLVSWWVLMLGVQLMRVSWFAGRASSVTHIQFHVNSK</sequence>
<organism evidence="2 3">
    <name type="scientific">Acorus calamus</name>
    <name type="common">Sweet flag</name>
    <dbReference type="NCBI Taxonomy" id="4465"/>
    <lineage>
        <taxon>Eukaryota</taxon>
        <taxon>Viridiplantae</taxon>
        <taxon>Streptophyta</taxon>
        <taxon>Embryophyta</taxon>
        <taxon>Tracheophyta</taxon>
        <taxon>Spermatophyta</taxon>
        <taxon>Magnoliopsida</taxon>
        <taxon>Liliopsida</taxon>
        <taxon>Acoraceae</taxon>
        <taxon>Acorus</taxon>
    </lineage>
</organism>
<evidence type="ECO:0000256" key="1">
    <source>
        <dbReference type="SAM" id="Phobius"/>
    </source>
</evidence>
<reference evidence="2" key="1">
    <citation type="journal article" date="2023" name="Nat. Commun.">
        <title>Diploid and tetraploid genomes of Acorus and the evolution of monocots.</title>
        <authorList>
            <person name="Ma L."/>
            <person name="Liu K.W."/>
            <person name="Li Z."/>
            <person name="Hsiao Y.Y."/>
            <person name="Qi Y."/>
            <person name="Fu T."/>
            <person name="Tang G.D."/>
            <person name="Zhang D."/>
            <person name="Sun W.H."/>
            <person name="Liu D.K."/>
            <person name="Li Y."/>
            <person name="Chen G.Z."/>
            <person name="Liu X.D."/>
            <person name="Liao X.Y."/>
            <person name="Jiang Y.T."/>
            <person name="Yu X."/>
            <person name="Hao Y."/>
            <person name="Huang J."/>
            <person name="Zhao X.W."/>
            <person name="Ke S."/>
            <person name="Chen Y.Y."/>
            <person name="Wu W.L."/>
            <person name="Hsu J.L."/>
            <person name="Lin Y.F."/>
            <person name="Huang M.D."/>
            <person name="Li C.Y."/>
            <person name="Huang L."/>
            <person name="Wang Z.W."/>
            <person name="Zhao X."/>
            <person name="Zhong W.Y."/>
            <person name="Peng D.H."/>
            <person name="Ahmad S."/>
            <person name="Lan S."/>
            <person name="Zhang J.S."/>
            <person name="Tsai W.C."/>
            <person name="Van de Peer Y."/>
            <person name="Liu Z.J."/>
        </authorList>
    </citation>
    <scope>NUCLEOTIDE SEQUENCE</scope>
    <source>
        <strain evidence="2">CP</strain>
    </source>
</reference>
<dbReference type="PANTHER" id="PTHR33918:SF3">
    <property type="entry name" value="CYTOCHROME P450 FAMILY PROTEIN"/>
    <property type="match status" value="1"/>
</dbReference>
<comment type="caution">
    <text evidence="2">The sequence shown here is derived from an EMBL/GenBank/DDBJ whole genome shotgun (WGS) entry which is preliminary data.</text>
</comment>